<evidence type="ECO:0000256" key="7">
    <source>
        <dbReference type="ARBA" id="ARBA00022679"/>
    </source>
</evidence>
<dbReference type="PROSITE" id="PS00433">
    <property type="entry name" value="PHOSPHOFRUCTOKINASE"/>
    <property type="match status" value="1"/>
</dbReference>
<dbReference type="GO" id="GO:0046872">
    <property type="term" value="F:metal ion binding"/>
    <property type="evidence" value="ECO:0007669"/>
    <property type="project" value="UniProtKB-KW"/>
</dbReference>
<reference evidence="16" key="1">
    <citation type="journal article" date="2014" name="Front. Microbiol.">
        <title>High frequency of phylogenetically diverse reductive dehalogenase-homologous genes in deep subseafloor sedimentary metagenomes.</title>
        <authorList>
            <person name="Kawai M."/>
            <person name="Futagami T."/>
            <person name="Toyoda A."/>
            <person name="Takaki Y."/>
            <person name="Nishi S."/>
            <person name="Hori S."/>
            <person name="Arai W."/>
            <person name="Tsubouchi T."/>
            <person name="Morono Y."/>
            <person name="Uchiyama I."/>
            <person name="Ito T."/>
            <person name="Fujiyama A."/>
            <person name="Inagaki F."/>
            <person name="Takami H."/>
        </authorList>
    </citation>
    <scope>NUCLEOTIDE SEQUENCE</scope>
    <source>
        <strain evidence="16">Expedition CK06-06</strain>
    </source>
</reference>
<keyword evidence="5" id="KW-0963">Cytoplasm</keyword>
<evidence type="ECO:0000256" key="4">
    <source>
        <dbReference type="ARBA" id="ARBA00012055"/>
    </source>
</evidence>
<dbReference type="InterPro" id="IPR035966">
    <property type="entry name" value="PKF_sf"/>
</dbReference>
<organism evidence="16">
    <name type="scientific">marine sediment metagenome</name>
    <dbReference type="NCBI Taxonomy" id="412755"/>
    <lineage>
        <taxon>unclassified sequences</taxon>
        <taxon>metagenomes</taxon>
        <taxon>ecological metagenomes</taxon>
    </lineage>
</organism>
<dbReference type="Pfam" id="PF00365">
    <property type="entry name" value="PFK"/>
    <property type="match status" value="1"/>
</dbReference>
<keyword evidence="7" id="KW-0808">Transferase</keyword>
<accession>X1JJB3</accession>
<dbReference type="GO" id="GO:0005524">
    <property type="term" value="F:ATP binding"/>
    <property type="evidence" value="ECO:0007669"/>
    <property type="project" value="UniProtKB-KW"/>
</dbReference>
<dbReference type="GO" id="GO:0016208">
    <property type="term" value="F:AMP binding"/>
    <property type="evidence" value="ECO:0007669"/>
    <property type="project" value="TreeGrafter"/>
</dbReference>
<evidence type="ECO:0000259" key="15">
    <source>
        <dbReference type="Pfam" id="PF00365"/>
    </source>
</evidence>
<evidence type="ECO:0000256" key="6">
    <source>
        <dbReference type="ARBA" id="ARBA00022533"/>
    </source>
</evidence>
<name>X1JJB3_9ZZZZ</name>
<evidence type="ECO:0000256" key="5">
    <source>
        <dbReference type="ARBA" id="ARBA00022490"/>
    </source>
</evidence>
<dbReference type="GO" id="GO:0030388">
    <property type="term" value="P:fructose 1,6-bisphosphate metabolic process"/>
    <property type="evidence" value="ECO:0007669"/>
    <property type="project" value="TreeGrafter"/>
</dbReference>
<dbReference type="GO" id="GO:0042802">
    <property type="term" value="F:identical protein binding"/>
    <property type="evidence" value="ECO:0007669"/>
    <property type="project" value="TreeGrafter"/>
</dbReference>
<dbReference type="GO" id="GO:0048029">
    <property type="term" value="F:monosaccharide binding"/>
    <property type="evidence" value="ECO:0007669"/>
    <property type="project" value="TreeGrafter"/>
</dbReference>
<keyword evidence="9" id="KW-0547">Nucleotide-binding</keyword>
<keyword evidence="13" id="KW-0324">Glycolysis</keyword>
<evidence type="ECO:0000256" key="3">
    <source>
        <dbReference type="ARBA" id="ARBA00004679"/>
    </source>
</evidence>
<evidence type="ECO:0000313" key="16">
    <source>
        <dbReference type="EMBL" id="GAH94162.1"/>
    </source>
</evidence>
<dbReference type="GO" id="GO:0003872">
    <property type="term" value="F:6-phosphofructokinase activity"/>
    <property type="evidence" value="ECO:0007669"/>
    <property type="project" value="UniProtKB-EC"/>
</dbReference>
<keyword evidence="12" id="KW-0460">Magnesium</keyword>
<evidence type="ECO:0000256" key="8">
    <source>
        <dbReference type="ARBA" id="ARBA00022723"/>
    </source>
</evidence>
<comment type="catalytic activity">
    <reaction evidence="14">
        <text>beta-D-fructose 6-phosphate + ATP = beta-D-fructose 1,6-bisphosphate + ADP + H(+)</text>
        <dbReference type="Rhea" id="RHEA:16109"/>
        <dbReference type="ChEBI" id="CHEBI:15378"/>
        <dbReference type="ChEBI" id="CHEBI:30616"/>
        <dbReference type="ChEBI" id="CHEBI:32966"/>
        <dbReference type="ChEBI" id="CHEBI:57634"/>
        <dbReference type="ChEBI" id="CHEBI:456216"/>
        <dbReference type="EC" id="2.7.1.11"/>
    </reaction>
</comment>
<comment type="caution">
    <text evidence="16">The sequence shown here is derived from an EMBL/GenBank/DDBJ whole genome shotgun (WGS) entry which is preliminary data.</text>
</comment>
<dbReference type="GO" id="GO:0006002">
    <property type="term" value="P:fructose 6-phosphate metabolic process"/>
    <property type="evidence" value="ECO:0007669"/>
    <property type="project" value="InterPro"/>
</dbReference>
<comment type="pathway">
    <text evidence="3">Carbohydrate degradation; glycolysis; D-glyceraldehyde 3-phosphate and glycerone phosphate from D-glucose: step 3/4.</text>
</comment>
<dbReference type="UniPathway" id="UPA00109">
    <property type="reaction ID" value="UER00182"/>
</dbReference>
<comment type="cofactor">
    <cofactor evidence="1">
        <name>Mg(2+)</name>
        <dbReference type="ChEBI" id="CHEBI:18420"/>
    </cofactor>
</comment>
<dbReference type="FunFam" id="3.40.50.460:FF:000002">
    <property type="entry name" value="ATP-dependent 6-phosphofructokinase"/>
    <property type="match status" value="1"/>
</dbReference>
<dbReference type="EMBL" id="BARV01002617">
    <property type="protein sequence ID" value="GAH94162.1"/>
    <property type="molecule type" value="Genomic_DNA"/>
</dbReference>
<proteinExistence type="predicted"/>
<dbReference type="AlphaFoldDB" id="X1JJB3"/>
<dbReference type="PANTHER" id="PTHR13697:SF4">
    <property type="entry name" value="ATP-DEPENDENT 6-PHOSPHOFRUCTOKINASE"/>
    <property type="match status" value="1"/>
</dbReference>
<dbReference type="InterPro" id="IPR015912">
    <property type="entry name" value="Phosphofructokinase_CS"/>
</dbReference>
<dbReference type="GO" id="GO:0005945">
    <property type="term" value="C:6-phosphofructokinase complex"/>
    <property type="evidence" value="ECO:0007669"/>
    <property type="project" value="TreeGrafter"/>
</dbReference>
<sequence>MGVPASIDNDIYGTDMSIGTDTALNTALDAIDKIKETGSSHGRAFLVEVMGRNYGYLALMAAIAGGAEVVLIPEKKIAMEEVAKILKQAYIKGKAHALVVIAEGAKCKTSEVAAYLQKEEVGFEVRTTILGHVQRGGSPSAFDRLLATRLGASAVQKLAQGVSGVIVGLIGNKIETTSLEQVTARPKELDITFYDMADVLAK</sequence>
<dbReference type="PANTHER" id="PTHR13697">
    <property type="entry name" value="PHOSPHOFRUCTOKINASE"/>
    <property type="match status" value="1"/>
</dbReference>
<keyword evidence="10" id="KW-0418">Kinase</keyword>
<dbReference type="GO" id="GO:0070095">
    <property type="term" value="F:fructose-6-phosphate binding"/>
    <property type="evidence" value="ECO:0007669"/>
    <property type="project" value="TreeGrafter"/>
</dbReference>
<evidence type="ECO:0000256" key="1">
    <source>
        <dbReference type="ARBA" id="ARBA00001946"/>
    </source>
</evidence>
<dbReference type="GO" id="GO:0061621">
    <property type="term" value="P:canonical glycolysis"/>
    <property type="evidence" value="ECO:0007669"/>
    <property type="project" value="TreeGrafter"/>
</dbReference>
<evidence type="ECO:0000256" key="2">
    <source>
        <dbReference type="ARBA" id="ARBA00004496"/>
    </source>
</evidence>
<dbReference type="SUPFAM" id="SSF53784">
    <property type="entry name" value="Phosphofructokinase"/>
    <property type="match status" value="1"/>
</dbReference>
<dbReference type="PRINTS" id="PR00476">
    <property type="entry name" value="PHFRCTKINASE"/>
</dbReference>
<evidence type="ECO:0000256" key="11">
    <source>
        <dbReference type="ARBA" id="ARBA00022840"/>
    </source>
</evidence>
<feature type="domain" description="Phosphofructokinase" evidence="15">
    <location>
        <begin position="1"/>
        <end position="156"/>
    </location>
</feature>
<dbReference type="Gene3D" id="3.40.50.460">
    <property type="entry name" value="Phosphofructokinase domain"/>
    <property type="match status" value="1"/>
</dbReference>
<dbReference type="InterPro" id="IPR022953">
    <property type="entry name" value="ATP_PFK"/>
</dbReference>
<keyword evidence="6" id="KW-0021">Allosteric enzyme</keyword>
<evidence type="ECO:0000256" key="13">
    <source>
        <dbReference type="ARBA" id="ARBA00023152"/>
    </source>
</evidence>
<gene>
    <name evidence="16" type="ORF">S06H3_06671</name>
</gene>
<evidence type="ECO:0000256" key="9">
    <source>
        <dbReference type="ARBA" id="ARBA00022741"/>
    </source>
</evidence>
<keyword evidence="11" id="KW-0067">ATP-binding</keyword>
<keyword evidence="8" id="KW-0479">Metal-binding</keyword>
<evidence type="ECO:0000256" key="12">
    <source>
        <dbReference type="ARBA" id="ARBA00022842"/>
    </source>
</evidence>
<evidence type="ECO:0000256" key="14">
    <source>
        <dbReference type="ARBA" id="ARBA00048070"/>
    </source>
</evidence>
<evidence type="ECO:0000256" key="10">
    <source>
        <dbReference type="ARBA" id="ARBA00022777"/>
    </source>
</evidence>
<comment type="subcellular location">
    <subcellularLocation>
        <location evidence="2">Cytoplasm</location>
    </subcellularLocation>
</comment>
<protein>
    <recommendedName>
        <fullName evidence="4">6-phosphofructokinase</fullName>
        <ecNumber evidence="4">2.7.1.11</ecNumber>
    </recommendedName>
</protein>
<dbReference type="EC" id="2.7.1.11" evidence="4"/>
<dbReference type="InterPro" id="IPR000023">
    <property type="entry name" value="Phosphofructokinase_dom"/>
</dbReference>